<dbReference type="SMART" id="SM00421">
    <property type="entry name" value="HTH_LUXR"/>
    <property type="match status" value="1"/>
</dbReference>
<dbReference type="InterPro" id="IPR013249">
    <property type="entry name" value="RNA_pol_sigma70_r4_t2"/>
</dbReference>
<proteinExistence type="inferred from homology"/>
<dbReference type="GO" id="GO:0006352">
    <property type="term" value="P:DNA-templated transcription initiation"/>
    <property type="evidence" value="ECO:0007669"/>
    <property type="project" value="InterPro"/>
</dbReference>
<dbReference type="PANTHER" id="PTHR43133">
    <property type="entry name" value="RNA POLYMERASE ECF-TYPE SIGMA FACTO"/>
    <property type="match status" value="1"/>
</dbReference>
<keyword evidence="4" id="KW-0804">Transcription</keyword>
<dbReference type="GO" id="GO:0016987">
    <property type="term" value="F:sigma factor activity"/>
    <property type="evidence" value="ECO:0007669"/>
    <property type="project" value="UniProtKB-KW"/>
</dbReference>
<dbReference type="Pfam" id="PF08281">
    <property type="entry name" value="Sigma70_r4_2"/>
    <property type="match status" value="1"/>
</dbReference>
<dbReference type="InterPro" id="IPR013324">
    <property type="entry name" value="RNA_pol_sigma_r3/r4-like"/>
</dbReference>
<gene>
    <name evidence="6" type="ORF">JCM21142_52214</name>
</gene>
<dbReference type="InterPro" id="IPR039425">
    <property type="entry name" value="RNA_pol_sigma-70-like"/>
</dbReference>
<accession>W7YGI8</accession>
<evidence type="ECO:0000313" key="6">
    <source>
        <dbReference type="EMBL" id="GAF03536.1"/>
    </source>
</evidence>
<dbReference type="NCBIfam" id="TIGR02937">
    <property type="entry name" value="sigma70-ECF"/>
    <property type="match status" value="1"/>
</dbReference>
<dbReference type="InterPro" id="IPR014284">
    <property type="entry name" value="RNA_pol_sigma-70_dom"/>
</dbReference>
<reference evidence="6 7" key="1">
    <citation type="journal article" date="2014" name="Genome Announc.">
        <title>Draft Genome Sequence of Cytophaga fermentans JCM 21142T, a Facultative Anaerobe Isolated from Marine Mud.</title>
        <authorList>
            <person name="Starns D."/>
            <person name="Oshima K."/>
            <person name="Suda W."/>
            <person name="Iino T."/>
            <person name="Yuki M."/>
            <person name="Inoue J."/>
            <person name="Kitamura K."/>
            <person name="Iida T."/>
            <person name="Darby A."/>
            <person name="Hattori M."/>
            <person name="Ohkuma M."/>
        </authorList>
    </citation>
    <scope>NUCLEOTIDE SEQUENCE [LARGE SCALE GENOMIC DNA]</scope>
    <source>
        <strain evidence="6 7">JCM 21142</strain>
    </source>
</reference>
<dbReference type="NCBIfam" id="TIGR02985">
    <property type="entry name" value="Sig70_bacteroi1"/>
    <property type="match status" value="1"/>
</dbReference>
<evidence type="ECO:0000256" key="3">
    <source>
        <dbReference type="ARBA" id="ARBA00023082"/>
    </source>
</evidence>
<sequence>MENSQKIHIRKIDFKLFFNQMFPSLCVFANRFVKDEEVAKDVVQDVFTVIWNSSIEFKSKKSMRTYFYLSTKNKCFDYLKQARIKSTSVSVEDSNIAEALLFSDYEIVNEIIREETYRLLKECIEQLPPKAKEILLLNLKGFSNQEIADHFGVSINTIKTQKLKSYRKLRELFGDQYALWLLIDLYKNYLS</sequence>
<organism evidence="6 7">
    <name type="scientific">Saccharicrinis fermentans DSM 9555 = JCM 21142</name>
    <dbReference type="NCBI Taxonomy" id="869213"/>
    <lineage>
        <taxon>Bacteria</taxon>
        <taxon>Pseudomonadati</taxon>
        <taxon>Bacteroidota</taxon>
        <taxon>Bacteroidia</taxon>
        <taxon>Marinilabiliales</taxon>
        <taxon>Marinilabiliaceae</taxon>
        <taxon>Saccharicrinis</taxon>
    </lineage>
</organism>
<keyword evidence="7" id="KW-1185">Reference proteome</keyword>
<protein>
    <submittedName>
        <fullName evidence="6">RNA polymerase sigma factor</fullName>
    </submittedName>
</protein>
<dbReference type="InterPro" id="IPR007627">
    <property type="entry name" value="RNA_pol_sigma70_r2"/>
</dbReference>
<dbReference type="CDD" id="cd06171">
    <property type="entry name" value="Sigma70_r4"/>
    <property type="match status" value="1"/>
</dbReference>
<dbReference type="STRING" id="869213.GCA_000517085_03667"/>
<dbReference type="InterPro" id="IPR013325">
    <property type="entry name" value="RNA_pol_sigma_r2"/>
</dbReference>
<feature type="domain" description="HTH luxR-type" evidence="5">
    <location>
        <begin position="124"/>
        <end position="181"/>
    </location>
</feature>
<evidence type="ECO:0000256" key="2">
    <source>
        <dbReference type="ARBA" id="ARBA00023015"/>
    </source>
</evidence>
<name>W7YGI8_9BACT</name>
<dbReference type="Proteomes" id="UP000019402">
    <property type="component" value="Unassembled WGS sequence"/>
</dbReference>
<comment type="caution">
    <text evidence="6">The sequence shown here is derived from an EMBL/GenBank/DDBJ whole genome shotgun (WGS) entry which is preliminary data.</text>
</comment>
<evidence type="ECO:0000256" key="1">
    <source>
        <dbReference type="ARBA" id="ARBA00010641"/>
    </source>
</evidence>
<dbReference type="InterPro" id="IPR036388">
    <property type="entry name" value="WH-like_DNA-bd_sf"/>
</dbReference>
<dbReference type="GO" id="GO:0003677">
    <property type="term" value="F:DNA binding"/>
    <property type="evidence" value="ECO:0007669"/>
    <property type="project" value="InterPro"/>
</dbReference>
<dbReference type="Gene3D" id="1.10.1740.10">
    <property type="match status" value="1"/>
</dbReference>
<dbReference type="RefSeq" id="WP_027473044.1">
    <property type="nucleotide sequence ID" value="NZ_BAMD01000025.1"/>
</dbReference>
<dbReference type="AlphaFoldDB" id="W7YGI8"/>
<dbReference type="PANTHER" id="PTHR43133:SF46">
    <property type="entry name" value="RNA POLYMERASE SIGMA-70 FACTOR ECF SUBFAMILY"/>
    <property type="match status" value="1"/>
</dbReference>
<dbReference type="PRINTS" id="PR00038">
    <property type="entry name" value="HTHLUXR"/>
</dbReference>
<dbReference type="SUPFAM" id="SSF88946">
    <property type="entry name" value="Sigma2 domain of RNA polymerase sigma factors"/>
    <property type="match status" value="1"/>
</dbReference>
<evidence type="ECO:0000313" key="7">
    <source>
        <dbReference type="Proteomes" id="UP000019402"/>
    </source>
</evidence>
<dbReference type="InterPro" id="IPR014327">
    <property type="entry name" value="RNA_pol_sigma70_bacteroid"/>
</dbReference>
<comment type="similarity">
    <text evidence="1">Belongs to the sigma-70 factor family. ECF subfamily.</text>
</comment>
<evidence type="ECO:0000259" key="5">
    <source>
        <dbReference type="SMART" id="SM00421"/>
    </source>
</evidence>
<dbReference type="Gene3D" id="1.10.10.10">
    <property type="entry name" value="Winged helix-like DNA-binding domain superfamily/Winged helix DNA-binding domain"/>
    <property type="match status" value="1"/>
</dbReference>
<dbReference type="Pfam" id="PF04542">
    <property type="entry name" value="Sigma70_r2"/>
    <property type="match status" value="1"/>
</dbReference>
<keyword evidence="2" id="KW-0805">Transcription regulation</keyword>
<dbReference type="SUPFAM" id="SSF88659">
    <property type="entry name" value="Sigma3 and sigma4 domains of RNA polymerase sigma factors"/>
    <property type="match status" value="1"/>
</dbReference>
<evidence type="ECO:0000256" key="4">
    <source>
        <dbReference type="ARBA" id="ARBA00023163"/>
    </source>
</evidence>
<dbReference type="EMBL" id="BAMD01000025">
    <property type="protein sequence ID" value="GAF03536.1"/>
    <property type="molecule type" value="Genomic_DNA"/>
</dbReference>
<dbReference type="eggNOG" id="COG1595">
    <property type="taxonomic scope" value="Bacteria"/>
</dbReference>
<dbReference type="OrthoDB" id="1094598at2"/>
<dbReference type="InterPro" id="IPR000792">
    <property type="entry name" value="Tscrpt_reg_LuxR_C"/>
</dbReference>
<keyword evidence="3" id="KW-0731">Sigma factor</keyword>